<dbReference type="OrthoDB" id="9806522at2"/>
<dbReference type="PANTHER" id="PTHR13414">
    <property type="entry name" value="HUEL-CATION TRANSPORTER"/>
    <property type="match status" value="1"/>
</dbReference>
<evidence type="ECO:0000259" key="7">
    <source>
        <dbReference type="Pfam" id="PF01545"/>
    </source>
</evidence>
<dbReference type="RefSeq" id="WP_161337239.1">
    <property type="nucleotide sequence ID" value="NZ_JBHSDG010000002.1"/>
</dbReference>
<name>A0A845MBM3_9PROT</name>
<gene>
    <name evidence="8" type="ORF">GQF03_00550</name>
</gene>
<organism evidence="8 9">
    <name type="scientific">Sneathiella chungangensis</name>
    <dbReference type="NCBI Taxonomy" id="1418234"/>
    <lineage>
        <taxon>Bacteria</taxon>
        <taxon>Pseudomonadati</taxon>
        <taxon>Pseudomonadota</taxon>
        <taxon>Alphaproteobacteria</taxon>
        <taxon>Sneathiellales</taxon>
        <taxon>Sneathiellaceae</taxon>
        <taxon>Sneathiella</taxon>
    </lineage>
</organism>
<dbReference type="SUPFAM" id="SSF161111">
    <property type="entry name" value="Cation efflux protein transmembrane domain-like"/>
    <property type="match status" value="1"/>
</dbReference>
<evidence type="ECO:0000256" key="2">
    <source>
        <dbReference type="ARBA" id="ARBA00022448"/>
    </source>
</evidence>
<keyword evidence="9" id="KW-1185">Reference proteome</keyword>
<evidence type="ECO:0000256" key="6">
    <source>
        <dbReference type="SAM" id="Phobius"/>
    </source>
</evidence>
<feature type="transmembrane region" description="Helical" evidence="6">
    <location>
        <begin position="192"/>
        <end position="210"/>
    </location>
</feature>
<reference evidence="8 9" key="1">
    <citation type="journal article" date="2014" name="Int. J. Syst. Evol. Microbiol.">
        <title>Sneathiella chungangensis sp. nov., isolated from a marine sand, and emended description of the genus Sneathiella.</title>
        <authorList>
            <person name="Siamphan C."/>
            <person name="Kim H."/>
            <person name="Lee J.S."/>
            <person name="Kim W."/>
        </authorList>
    </citation>
    <scope>NUCLEOTIDE SEQUENCE [LARGE SCALE GENOMIC DNA]</scope>
    <source>
        <strain evidence="8 9">KCTC 32476</strain>
    </source>
</reference>
<feature type="transmembrane region" description="Helical" evidence="6">
    <location>
        <begin position="75"/>
        <end position="96"/>
    </location>
</feature>
<comment type="caution">
    <text evidence="8">The sequence shown here is derived from an EMBL/GenBank/DDBJ whole genome shotgun (WGS) entry which is preliminary data.</text>
</comment>
<keyword evidence="4 6" id="KW-1133">Transmembrane helix</keyword>
<dbReference type="Proteomes" id="UP000445696">
    <property type="component" value="Unassembled WGS sequence"/>
</dbReference>
<dbReference type="InterPro" id="IPR002524">
    <property type="entry name" value="Cation_efflux"/>
</dbReference>
<feature type="transmembrane region" description="Helical" evidence="6">
    <location>
        <begin position="116"/>
        <end position="136"/>
    </location>
</feature>
<dbReference type="Gene3D" id="3.30.70.1350">
    <property type="entry name" value="Cation efflux protein, cytoplasmic domain"/>
    <property type="match status" value="1"/>
</dbReference>
<dbReference type="AlphaFoldDB" id="A0A845MBM3"/>
<dbReference type="Gene3D" id="1.20.1510.10">
    <property type="entry name" value="Cation efflux protein transmembrane domain"/>
    <property type="match status" value="1"/>
</dbReference>
<dbReference type="InterPro" id="IPR040177">
    <property type="entry name" value="SLC30A9"/>
</dbReference>
<keyword evidence="5 6" id="KW-0472">Membrane</keyword>
<evidence type="ECO:0000313" key="9">
    <source>
        <dbReference type="Proteomes" id="UP000445696"/>
    </source>
</evidence>
<evidence type="ECO:0000256" key="5">
    <source>
        <dbReference type="ARBA" id="ARBA00023136"/>
    </source>
</evidence>
<evidence type="ECO:0000256" key="1">
    <source>
        <dbReference type="ARBA" id="ARBA00004141"/>
    </source>
</evidence>
<protein>
    <submittedName>
        <fullName evidence="8">Cation diffusion facilitator family transporter</fullName>
    </submittedName>
</protein>
<dbReference type="GO" id="GO:0008324">
    <property type="term" value="F:monoatomic cation transmembrane transporter activity"/>
    <property type="evidence" value="ECO:0007669"/>
    <property type="project" value="InterPro"/>
</dbReference>
<feature type="transmembrane region" description="Helical" evidence="6">
    <location>
        <begin position="157"/>
        <end position="180"/>
    </location>
</feature>
<dbReference type="GO" id="GO:0016020">
    <property type="term" value="C:membrane"/>
    <property type="evidence" value="ECO:0007669"/>
    <property type="project" value="UniProtKB-SubCell"/>
</dbReference>
<keyword evidence="3 6" id="KW-0812">Transmembrane</keyword>
<feature type="domain" description="Cation efflux protein transmembrane" evidence="7">
    <location>
        <begin position="10"/>
        <end position="213"/>
    </location>
</feature>
<dbReference type="EMBL" id="WTVA01000001">
    <property type="protein sequence ID" value="MZR20816.1"/>
    <property type="molecule type" value="Genomic_DNA"/>
</dbReference>
<dbReference type="Pfam" id="PF01545">
    <property type="entry name" value="Cation_efflux"/>
    <property type="match status" value="1"/>
</dbReference>
<dbReference type="InterPro" id="IPR027469">
    <property type="entry name" value="Cation_efflux_TMD_sf"/>
</dbReference>
<dbReference type="InterPro" id="IPR058533">
    <property type="entry name" value="Cation_efflux_TM"/>
</dbReference>
<comment type="subcellular location">
    <subcellularLocation>
        <location evidence="1">Membrane</location>
        <topology evidence="1">Multi-pass membrane protein</topology>
    </subcellularLocation>
</comment>
<keyword evidence="2" id="KW-0813">Transport</keyword>
<dbReference type="NCBIfam" id="TIGR01297">
    <property type="entry name" value="CDF"/>
    <property type="match status" value="1"/>
</dbReference>
<dbReference type="PANTHER" id="PTHR13414:SF9">
    <property type="entry name" value="PROTON-COUPLED ZINC ANTIPORTER SLC30A9, MITOCHONDRIAL"/>
    <property type="match status" value="1"/>
</dbReference>
<proteinExistence type="predicted"/>
<dbReference type="GO" id="GO:0006829">
    <property type="term" value="P:zinc ion transport"/>
    <property type="evidence" value="ECO:0007669"/>
    <property type="project" value="InterPro"/>
</dbReference>
<sequence>MASGSKKVIYAALLGNSLIAVSKFTAAFFTGSSAMLSEGVHSLVDTGNQILMLHGLKRAAKRADKDHPFGYGMELYFWAFVVAILIFALGAGISLYEGIKHIRHPEIITDPTWNYVVLGLAILFEGWAWYVAFSEFQRGRGKRSFWQEVRHSKDPTIFTILFEDTAAMLGLFAALIGIFFAQYLGIPELDGAASVVIAIILASVAVLLAIECKGLLIGESAGRAVTEGITTIMCDDSRILRVNELLTMHLGPKDILVNVSLDFADDLTSTEVEAAISALEIRVKETYPDVRRVFIEAQSFIAHARANPRPQPSE</sequence>
<evidence type="ECO:0000256" key="4">
    <source>
        <dbReference type="ARBA" id="ARBA00022989"/>
    </source>
</evidence>
<evidence type="ECO:0000313" key="8">
    <source>
        <dbReference type="EMBL" id="MZR20816.1"/>
    </source>
</evidence>
<dbReference type="SUPFAM" id="SSF160240">
    <property type="entry name" value="Cation efflux protein cytoplasmic domain-like"/>
    <property type="match status" value="1"/>
</dbReference>
<evidence type="ECO:0000256" key="3">
    <source>
        <dbReference type="ARBA" id="ARBA00022692"/>
    </source>
</evidence>
<dbReference type="InterPro" id="IPR036837">
    <property type="entry name" value="Cation_efflux_CTD_sf"/>
</dbReference>
<accession>A0A845MBM3</accession>